<reference evidence="2" key="2">
    <citation type="submission" date="2020-08" db="EMBL/GenBank/DDBJ databases">
        <authorList>
            <person name="Shumante A."/>
            <person name="Zimin A.V."/>
            <person name="Puiu D."/>
            <person name="Salzberg S.L."/>
        </authorList>
    </citation>
    <scope>NUCLEOTIDE SEQUENCE</scope>
    <source>
        <strain evidence="2">WC2-LM</strain>
        <tissue evidence="2">Liver</tissue>
    </source>
</reference>
<reference evidence="3" key="1">
    <citation type="submission" date="2019-04" db="EMBL/GenBank/DDBJ databases">
        <authorList>
            <person name="Alioto T."/>
            <person name="Alioto T."/>
        </authorList>
    </citation>
    <scope>NUCLEOTIDE SEQUENCE [LARGE SCALE GENOMIC DNA]</scope>
</reference>
<dbReference type="AlphaFoldDB" id="A0A5E4CS07"/>
<dbReference type="EMBL" id="CABDUW010001910">
    <property type="protein sequence ID" value="VTJ84585.1"/>
    <property type="molecule type" value="Genomic_DNA"/>
</dbReference>
<gene>
    <name evidence="2" type="ORF">GHT09_015282</name>
    <name evidence="3" type="ORF">MONAX_5E043537</name>
</gene>
<name>A0A5E4CS07_MARMO</name>
<accession>A0A5E4CS07</accession>
<dbReference type="Proteomes" id="UP000662637">
    <property type="component" value="Unassembled WGS sequence"/>
</dbReference>
<evidence type="ECO:0000313" key="2">
    <source>
        <dbReference type="EMBL" id="KAF7474031.1"/>
    </source>
</evidence>
<proteinExistence type="predicted"/>
<evidence type="ECO:0000313" key="3">
    <source>
        <dbReference type="EMBL" id="VTJ84585.1"/>
    </source>
</evidence>
<protein>
    <submittedName>
        <fullName evidence="3">Uncharacterized protein</fullName>
    </submittedName>
</protein>
<evidence type="ECO:0000256" key="1">
    <source>
        <dbReference type="SAM" id="MobiDB-lite"/>
    </source>
</evidence>
<feature type="region of interest" description="Disordered" evidence="1">
    <location>
        <begin position="23"/>
        <end position="50"/>
    </location>
</feature>
<sequence>MASMATVLAEWNRVEECYRGTLQRRNGNSPSHQLLTLRDERKRSAPRVRHNTRVAQYTLLELTCPSERN</sequence>
<feature type="compositionally biased region" description="Polar residues" evidence="1">
    <location>
        <begin position="23"/>
        <end position="34"/>
    </location>
</feature>
<organism evidence="3">
    <name type="scientific">Marmota monax</name>
    <name type="common">Woodchuck</name>
    <dbReference type="NCBI Taxonomy" id="9995"/>
    <lineage>
        <taxon>Eukaryota</taxon>
        <taxon>Metazoa</taxon>
        <taxon>Chordata</taxon>
        <taxon>Craniata</taxon>
        <taxon>Vertebrata</taxon>
        <taxon>Euteleostomi</taxon>
        <taxon>Mammalia</taxon>
        <taxon>Eutheria</taxon>
        <taxon>Euarchontoglires</taxon>
        <taxon>Glires</taxon>
        <taxon>Rodentia</taxon>
        <taxon>Sciuromorpha</taxon>
        <taxon>Sciuridae</taxon>
        <taxon>Xerinae</taxon>
        <taxon>Marmotini</taxon>
        <taxon>Marmota</taxon>
    </lineage>
</organism>
<dbReference type="EMBL" id="WJEC01004437">
    <property type="protein sequence ID" value="KAF7474031.1"/>
    <property type="molecule type" value="Genomic_DNA"/>
</dbReference>